<comment type="caution">
    <text evidence="2">The sequence shown here is derived from an EMBL/GenBank/DDBJ whole genome shotgun (WGS) entry which is preliminary data.</text>
</comment>
<keyword evidence="2" id="KW-0255">Endonuclease</keyword>
<dbReference type="AlphaFoldDB" id="A0A5B1BX52"/>
<evidence type="ECO:0000259" key="1">
    <source>
        <dbReference type="Pfam" id="PF04471"/>
    </source>
</evidence>
<dbReference type="Pfam" id="PF04471">
    <property type="entry name" value="Mrr_cat"/>
    <property type="match status" value="1"/>
</dbReference>
<accession>A0A5B1BX52</accession>
<protein>
    <submittedName>
        <fullName evidence="2">Restriction endonuclease</fullName>
    </submittedName>
</protein>
<dbReference type="GO" id="GO:0003677">
    <property type="term" value="F:DNA binding"/>
    <property type="evidence" value="ECO:0007669"/>
    <property type="project" value="InterPro"/>
</dbReference>
<dbReference type="InterPro" id="IPR011335">
    <property type="entry name" value="Restrct_endonuc-II-like"/>
</dbReference>
<gene>
    <name evidence="2" type="ORF">F0M16_23665</name>
</gene>
<sequence>MKKGTDFELLVKAIYEEILSLDEIENTVIEHDLKILGKSGVSHQIDVYWEFVHAGIKHRVAVECKDYKAKVSIGKIRDFNDALNDIGNVKGIFVTSSTYQSGAIDYAKHCGISLMCVSEPSEDDLKSIDGVRKLVVNSNALCISNVRMQPYLDAVWVLENTNLTAESSFTIDGMTDEIKVLDKDYNLLGTILDFENKLPRKPENTMGLSHEFKFDDAYLYAPNTTYPPLKLKRLTFDYDTITHTARSETHFEHIAQAIIRDVVNGNCHFYKQGIEITEY</sequence>
<reference evidence="2 3" key="1">
    <citation type="submission" date="2019-09" db="EMBL/GenBank/DDBJ databases">
        <authorList>
            <person name="Kritzky A."/>
            <person name="Schelkanova E.Y."/>
            <person name="Alkhova Z.V."/>
            <person name="Smirnova N.I."/>
        </authorList>
    </citation>
    <scope>NUCLEOTIDE SEQUENCE [LARGE SCALE GENOMIC DNA]</scope>
    <source>
        <strain evidence="2 3">M1526</strain>
    </source>
</reference>
<dbReference type="InterPro" id="IPR011856">
    <property type="entry name" value="tRNA_endonuc-like_dom_sf"/>
</dbReference>
<dbReference type="GO" id="GO:0004519">
    <property type="term" value="F:endonuclease activity"/>
    <property type="evidence" value="ECO:0007669"/>
    <property type="project" value="UniProtKB-KW"/>
</dbReference>
<dbReference type="GO" id="GO:0009307">
    <property type="term" value="P:DNA restriction-modification system"/>
    <property type="evidence" value="ECO:0007669"/>
    <property type="project" value="InterPro"/>
</dbReference>
<organism evidence="2 3">
    <name type="scientific">Vibrio cholerae</name>
    <dbReference type="NCBI Taxonomy" id="666"/>
    <lineage>
        <taxon>Bacteria</taxon>
        <taxon>Pseudomonadati</taxon>
        <taxon>Pseudomonadota</taxon>
        <taxon>Gammaproteobacteria</taxon>
        <taxon>Vibrionales</taxon>
        <taxon>Vibrionaceae</taxon>
        <taxon>Vibrio</taxon>
    </lineage>
</organism>
<dbReference type="Gene3D" id="3.40.1350.10">
    <property type="match status" value="1"/>
</dbReference>
<keyword evidence="2" id="KW-0378">Hydrolase</keyword>
<dbReference type="Proteomes" id="UP000323225">
    <property type="component" value="Unassembled WGS sequence"/>
</dbReference>
<evidence type="ECO:0000313" key="3">
    <source>
        <dbReference type="Proteomes" id="UP000323225"/>
    </source>
</evidence>
<dbReference type="RefSeq" id="WP_000715844.1">
    <property type="nucleotide sequence ID" value="NZ_JAACMC010000055.1"/>
</dbReference>
<name>A0A5B1BX52_VIBCL</name>
<proteinExistence type="predicted"/>
<keyword evidence="2" id="KW-0540">Nuclease</keyword>
<evidence type="ECO:0000313" key="2">
    <source>
        <dbReference type="EMBL" id="KAA1252325.1"/>
    </source>
</evidence>
<dbReference type="InterPro" id="IPR007560">
    <property type="entry name" value="Restrct_endonuc_IV_Mrr"/>
</dbReference>
<feature type="domain" description="Restriction endonuclease type IV Mrr" evidence="1">
    <location>
        <begin position="6"/>
        <end position="116"/>
    </location>
</feature>
<dbReference type="SUPFAM" id="SSF52980">
    <property type="entry name" value="Restriction endonuclease-like"/>
    <property type="match status" value="1"/>
</dbReference>
<dbReference type="EMBL" id="VUAA01000120">
    <property type="protein sequence ID" value="KAA1252325.1"/>
    <property type="molecule type" value="Genomic_DNA"/>
</dbReference>